<sequence>MRPWKELGAQFIKIHPPYTWTLHRAVADEARRQELPVVGHAMGLEEATKSVTQGFTTLEHHVRFYDDVHRLMAAAGTRLDPTLGAGGANRWLLRREPDRLGGEKLRAFLSEGWVRERVNGGGILRRLSGNRFRGRLMDRFASIKRGHELGVTLLAGTDAPTQANFEGVSLHWELEHFVETGLAPLEVLRIATQHAAEAVGAEDDLGTLEAGKLADIVVLDANPLDDIRNTQTIWRVIKGGWVFDPEELRPPAMSNGN</sequence>
<dbReference type="Gene3D" id="3.20.20.140">
    <property type="entry name" value="Metal-dependent hydrolases"/>
    <property type="match status" value="2"/>
</dbReference>
<evidence type="ECO:0000259" key="1">
    <source>
        <dbReference type="Pfam" id="PF01979"/>
    </source>
</evidence>
<proteinExistence type="predicted"/>
<dbReference type="PANTHER" id="PTHR43135:SF3">
    <property type="entry name" value="ALPHA-D-RIBOSE 1-METHYLPHOSPHONATE 5-TRIPHOSPHATE DIPHOSPHATASE"/>
    <property type="match status" value="1"/>
</dbReference>
<dbReference type="SUPFAM" id="SSF51338">
    <property type="entry name" value="Composite domain of metallo-dependent hydrolases"/>
    <property type="match status" value="1"/>
</dbReference>
<name>A0AAE4ZC64_9BACT</name>
<organism evidence="2 3">
    <name type="scientific">Candidatus Kutchimonas denitrificans</name>
    <dbReference type="NCBI Taxonomy" id="3056748"/>
    <lineage>
        <taxon>Bacteria</taxon>
        <taxon>Pseudomonadati</taxon>
        <taxon>Gemmatimonadota</taxon>
        <taxon>Gemmatimonadia</taxon>
        <taxon>Candidatus Palauibacterales</taxon>
        <taxon>Candidatus Palauibacteraceae</taxon>
        <taxon>Candidatus Kutchimonas</taxon>
    </lineage>
</organism>
<dbReference type="Pfam" id="PF01979">
    <property type="entry name" value="Amidohydro_1"/>
    <property type="match status" value="1"/>
</dbReference>
<dbReference type="InterPro" id="IPR011059">
    <property type="entry name" value="Metal-dep_hydrolase_composite"/>
</dbReference>
<dbReference type="AlphaFoldDB" id="A0AAE4ZC64"/>
<evidence type="ECO:0000313" key="2">
    <source>
        <dbReference type="EMBL" id="NIR76416.1"/>
    </source>
</evidence>
<dbReference type="EMBL" id="JAACAK010000130">
    <property type="protein sequence ID" value="NIR76416.1"/>
    <property type="molecule type" value="Genomic_DNA"/>
</dbReference>
<dbReference type="InterPro" id="IPR032466">
    <property type="entry name" value="Metal_Hydrolase"/>
</dbReference>
<dbReference type="Gene3D" id="2.30.40.10">
    <property type="entry name" value="Urease, subunit C, domain 1"/>
    <property type="match status" value="1"/>
</dbReference>
<evidence type="ECO:0000313" key="3">
    <source>
        <dbReference type="Proteomes" id="UP000702544"/>
    </source>
</evidence>
<gene>
    <name evidence="2" type="ORF">GWO12_15105</name>
</gene>
<dbReference type="InterPro" id="IPR006680">
    <property type="entry name" value="Amidohydro-rel"/>
</dbReference>
<dbReference type="Proteomes" id="UP000702544">
    <property type="component" value="Unassembled WGS sequence"/>
</dbReference>
<dbReference type="GO" id="GO:0016810">
    <property type="term" value="F:hydrolase activity, acting on carbon-nitrogen (but not peptide) bonds"/>
    <property type="evidence" value="ECO:0007669"/>
    <property type="project" value="InterPro"/>
</dbReference>
<protein>
    <submittedName>
        <fullName evidence="2">Amidohydrolase family protein</fullName>
    </submittedName>
</protein>
<feature type="domain" description="Amidohydrolase-related" evidence="1">
    <location>
        <begin position="13"/>
        <end position="240"/>
    </location>
</feature>
<reference evidence="2 3" key="1">
    <citation type="submission" date="2020-01" db="EMBL/GenBank/DDBJ databases">
        <title>Genomes assembled from Gulf of Kutch pelagic sediment metagenomes.</title>
        <authorList>
            <person name="Chandrashekar M."/>
            <person name="Mahajan M.S."/>
            <person name="Dave K.J."/>
            <person name="Vatsa P."/>
            <person name="Nathani N.M."/>
        </authorList>
    </citation>
    <scope>NUCLEOTIDE SEQUENCE [LARGE SCALE GENOMIC DNA]</scope>
    <source>
        <strain evidence="2">KS3-K002</strain>
    </source>
</reference>
<dbReference type="PANTHER" id="PTHR43135">
    <property type="entry name" value="ALPHA-D-RIBOSE 1-METHYLPHOSPHONATE 5-TRIPHOSPHATE DIPHOSPHATASE"/>
    <property type="match status" value="1"/>
</dbReference>
<comment type="caution">
    <text evidence="2">The sequence shown here is derived from an EMBL/GenBank/DDBJ whole genome shotgun (WGS) entry which is preliminary data.</text>
</comment>
<dbReference type="SUPFAM" id="SSF51556">
    <property type="entry name" value="Metallo-dependent hydrolases"/>
    <property type="match status" value="1"/>
</dbReference>
<accession>A0AAE4ZC64</accession>
<dbReference type="InterPro" id="IPR051781">
    <property type="entry name" value="Metallo-dep_Hydrolase"/>
</dbReference>